<evidence type="ECO:0000313" key="13">
    <source>
        <dbReference type="EMBL" id="TRY70754.1"/>
    </source>
</evidence>
<dbReference type="EMBL" id="VCGU01000009">
    <property type="protein sequence ID" value="TRY70754.1"/>
    <property type="molecule type" value="Genomic_DNA"/>
</dbReference>
<dbReference type="Gene3D" id="2.130.10.10">
    <property type="entry name" value="YVTN repeat-like/Quinoprotein amine dehydrogenase"/>
    <property type="match status" value="1"/>
</dbReference>
<keyword evidence="14" id="KW-1185">Reference proteome</keyword>
<dbReference type="InterPro" id="IPR036322">
    <property type="entry name" value="WD40_repeat_dom_sf"/>
</dbReference>
<accession>A0A553NZ81</accession>
<feature type="repeat" description="WD" evidence="11">
    <location>
        <begin position="330"/>
        <end position="371"/>
    </location>
</feature>
<organism evidence="13 14">
    <name type="scientific">Tigriopus californicus</name>
    <name type="common">Marine copepod</name>
    <dbReference type="NCBI Taxonomy" id="6832"/>
    <lineage>
        <taxon>Eukaryota</taxon>
        <taxon>Metazoa</taxon>
        <taxon>Ecdysozoa</taxon>
        <taxon>Arthropoda</taxon>
        <taxon>Crustacea</taxon>
        <taxon>Multicrustacea</taxon>
        <taxon>Hexanauplia</taxon>
        <taxon>Copepoda</taxon>
        <taxon>Harpacticoida</taxon>
        <taxon>Harpacticidae</taxon>
        <taxon>Tigriopus</taxon>
    </lineage>
</organism>
<feature type="repeat" description="WD" evidence="11">
    <location>
        <begin position="548"/>
        <end position="581"/>
    </location>
</feature>
<dbReference type="InterPro" id="IPR020472">
    <property type="entry name" value="WD40_PAC1"/>
</dbReference>
<comment type="caution">
    <text evidence="13">The sequence shown here is derived from an EMBL/GenBank/DDBJ whole genome shotgun (WGS) entry which is preliminary data.</text>
</comment>
<comment type="subcellular location">
    <subcellularLocation>
        <location evidence="1">Nucleus</location>
    </subcellularLocation>
</comment>
<dbReference type="SMART" id="SM00320">
    <property type="entry name" value="WD40"/>
    <property type="match status" value="7"/>
</dbReference>
<feature type="compositionally biased region" description="Basic and acidic residues" evidence="12">
    <location>
        <begin position="65"/>
        <end position="82"/>
    </location>
</feature>
<dbReference type="GO" id="GO:0003729">
    <property type="term" value="F:mRNA binding"/>
    <property type="evidence" value="ECO:0007669"/>
    <property type="project" value="TreeGrafter"/>
</dbReference>
<dbReference type="AlphaFoldDB" id="A0A553NZ81"/>
<protein>
    <recommendedName>
        <fullName evidence="8">Pre-mRNA-processing factor 17</fullName>
    </recommendedName>
    <alternativeName>
        <fullName evidence="10">Cell division cycle 40 homolog</fullName>
    </alternativeName>
    <alternativeName>
        <fullName evidence="9">PRP17 homolog</fullName>
    </alternativeName>
</protein>
<evidence type="ECO:0000256" key="4">
    <source>
        <dbReference type="ARBA" id="ARBA00022728"/>
    </source>
</evidence>
<evidence type="ECO:0000256" key="3">
    <source>
        <dbReference type="ARBA" id="ARBA00022664"/>
    </source>
</evidence>
<evidence type="ECO:0000256" key="5">
    <source>
        <dbReference type="ARBA" id="ARBA00022737"/>
    </source>
</evidence>
<dbReference type="SUPFAM" id="SSF50978">
    <property type="entry name" value="WD40 repeat-like"/>
    <property type="match status" value="1"/>
</dbReference>
<dbReference type="InterPro" id="IPR001680">
    <property type="entry name" value="WD40_rpt"/>
</dbReference>
<dbReference type="PRINTS" id="PR00320">
    <property type="entry name" value="GPROTEINBRPT"/>
</dbReference>
<name>A0A553NZ81_TIGCA</name>
<proteinExistence type="predicted"/>
<dbReference type="GO" id="GO:0071013">
    <property type="term" value="C:catalytic step 2 spliceosome"/>
    <property type="evidence" value="ECO:0007669"/>
    <property type="project" value="InterPro"/>
</dbReference>
<dbReference type="CDD" id="cd00200">
    <property type="entry name" value="WD40"/>
    <property type="match status" value="1"/>
</dbReference>
<evidence type="ECO:0000256" key="11">
    <source>
        <dbReference type="PROSITE-ProRule" id="PRU00221"/>
    </source>
</evidence>
<feature type="region of interest" description="Disordered" evidence="12">
    <location>
        <begin position="193"/>
        <end position="213"/>
    </location>
</feature>
<dbReference type="OMA" id="TLWHPHE"/>
<reference evidence="13 14" key="1">
    <citation type="journal article" date="2018" name="Nat. Ecol. Evol.">
        <title>Genomic signatures of mitonuclear coevolution across populations of Tigriopus californicus.</title>
        <authorList>
            <person name="Barreto F.S."/>
            <person name="Watson E.T."/>
            <person name="Lima T.G."/>
            <person name="Willett C.S."/>
            <person name="Edmands S."/>
            <person name="Li W."/>
            <person name="Burton R.S."/>
        </authorList>
    </citation>
    <scope>NUCLEOTIDE SEQUENCE [LARGE SCALE GENOMIC DNA]</scope>
    <source>
        <strain evidence="13 14">San Diego</strain>
    </source>
</reference>
<dbReference type="FunFam" id="2.130.10.10:FF:000034">
    <property type="entry name" value="Pre-mRNA-processing factor 17, putative"/>
    <property type="match status" value="1"/>
</dbReference>
<evidence type="ECO:0000256" key="2">
    <source>
        <dbReference type="ARBA" id="ARBA00022574"/>
    </source>
</evidence>
<feature type="repeat" description="WD" evidence="11">
    <location>
        <begin position="286"/>
        <end position="328"/>
    </location>
</feature>
<feature type="repeat" description="WD" evidence="11">
    <location>
        <begin position="516"/>
        <end position="547"/>
    </location>
</feature>
<sequence length="581" mass="66384">MDTLANYGSGSSGEDSEDDQMPQVKPKKISAEESLHLQPTTSSFAKKMEVAITNAAPLVQPNEAMDPRRHLDPNTKEVKYNPRYEDLYAPVVGPANPHQSEQEKAPKNMLTGFTEEAHLSDFQFELQRKTFHSYGYAQDPSVNVEGEGIKVIGKIENVEEVDSLKTVFEDTEVRPKDKRKRLKNADPSDIEGYLGPWGAFEDQEKTSAPSTEDKEFLEEYMAKMKKRAKKQTDDKPIEEKTTLHIKDPYDYQGRSFLHIPQDVGVNLKSDVPPEKCFIPKRQIHTWTGHTKGVSCMQWFPRSGHLLLSGGMDSKVKLWEVYNNRRCVRTYVGHKMAVKAIDFNNAGNKFLSTSYDRHIKLWDAETGDCIGRFSNNKVGHCIKFNPDEDKQDLFVVGTADKKIVCWDIRSNEIVQEYDRHLGAVNTITFVDENRRFVTTSDDKSMRVWEWDIPVDMKYIADPSMHSMPAVAKAPNEKWLACQSLDNKICIFTCGEKFRPYKKKEFKGHMVAGYACQMSFSPEMSYLASGDGDGKVCIWDWKTTRMVAKWKAHDRTCISVLWHPHETSKLASAGWDGSIKYWD</sequence>
<evidence type="ECO:0000256" key="9">
    <source>
        <dbReference type="ARBA" id="ARBA00075265"/>
    </source>
</evidence>
<feature type="region of interest" description="Disordered" evidence="12">
    <location>
        <begin position="1"/>
        <end position="33"/>
    </location>
</feature>
<dbReference type="InterPro" id="IPR032847">
    <property type="entry name" value="PRPF17"/>
</dbReference>
<dbReference type="PROSITE" id="PS00678">
    <property type="entry name" value="WD_REPEATS_1"/>
    <property type="match status" value="1"/>
</dbReference>
<evidence type="ECO:0000256" key="7">
    <source>
        <dbReference type="ARBA" id="ARBA00023242"/>
    </source>
</evidence>
<keyword evidence="3" id="KW-0507">mRNA processing</keyword>
<gene>
    <name evidence="13" type="ORF">TCAL_07340</name>
</gene>
<evidence type="ECO:0000256" key="10">
    <source>
        <dbReference type="ARBA" id="ARBA00076678"/>
    </source>
</evidence>
<dbReference type="PROSITE" id="PS50082">
    <property type="entry name" value="WD_REPEATS_2"/>
    <property type="match status" value="5"/>
</dbReference>
<evidence type="ECO:0000256" key="8">
    <source>
        <dbReference type="ARBA" id="ARBA00068146"/>
    </source>
</evidence>
<dbReference type="PROSITE" id="PS50294">
    <property type="entry name" value="WD_REPEATS_REGION"/>
    <property type="match status" value="4"/>
</dbReference>
<keyword evidence="6" id="KW-0508">mRNA splicing</keyword>
<keyword evidence="7" id="KW-0539">Nucleus</keyword>
<evidence type="ECO:0000256" key="6">
    <source>
        <dbReference type="ARBA" id="ARBA00023187"/>
    </source>
</evidence>
<keyword evidence="5" id="KW-0677">Repeat</keyword>
<dbReference type="STRING" id="6832.A0A553NZ81"/>
<dbReference type="Pfam" id="PF00400">
    <property type="entry name" value="WD40"/>
    <property type="match status" value="5"/>
</dbReference>
<evidence type="ECO:0000256" key="12">
    <source>
        <dbReference type="SAM" id="MobiDB-lite"/>
    </source>
</evidence>
<keyword evidence="4" id="KW-0747">Spliceosome</keyword>
<dbReference type="InterPro" id="IPR019775">
    <property type="entry name" value="WD40_repeat_CS"/>
</dbReference>
<evidence type="ECO:0000256" key="1">
    <source>
        <dbReference type="ARBA" id="ARBA00004123"/>
    </source>
</evidence>
<dbReference type="PANTHER" id="PTHR43979">
    <property type="entry name" value="PRE-MRNA-PROCESSING FACTOR 17"/>
    <property type="match status" value="1"/>
</dbReference>
<dbReference type="OrthoDB" id="10257301at2759"/>
<dbReference type="PANTHER" id="PTHR43979:SF1">
    <property type="entry name" value="PRE-MRNA-PROCESSING FACTOR 17"/>
    <property type="match status" value="1"/>
</dbReference>
<dbReference type="GO" id="GO:0000398">
    <property type="term" value="P:mRNA splicing, via spliceosome"/>
    <property type="evidence" value="ECO:0007669"/>
    <property type="project" value="InterPro"/>
</dbReference>
<dbReference type="Proteomes" id="UP000318571">
    <property type="component" value="Chromosome 9"/>
</dbReference>
<dbReference type="InterPro" id="IPR015943">
    <property type="entry name" value="WD40/YVTN_repeat-like_dom_sf"/>
</dbReference>
<keyword evidence="2 11" id="KW-0853">WD repeat</keyword>
<feature type="region of interest" description="Disordered" evidence="12">
    <location>
        <begin position="58"/>
        <end position="82"/>
    </location>
</feature>
<evidence type="ECO:0000313" key="14">
    <source>
        <dbReference type="Proteomes" id="UP000318571"/>
    </source>
</evidence>
<feature type="repeat" description="WD" evidence="11">
    <location>
        <begin position="416"/>
        <end position="448"/>
    </location>
</feature>